<dbReference type="InterPro" id="IPR051599">
    <property type="entry name" value="Cell_Envelope_Assoc"/>
</dbReference>
<sequence length="243" mass="26696">MFWLKKILSMFVMPLPLVLLLMLLAFILIRSRAKARFLLACAAALLLVLSMPWGSKLLTAPLEAQYEVNRSPIEGSCQVMVLGSGHDDDIGGSAVQQLSPTALARLTEGLAQLRLGKDCVLIVSGWNGGSGRAHADVMADAAVELGVAPDRILRLPEARDTLEEAEYLSQILGDVPVRLVTSATHMPRAMAIFKLRGIKAAPAPTDFYGRSGYWWRPDGSFLLASQRAIHEYVGLFWFWLRHA</sequence>
<feature type="transmembrane region" description="Helical" evidence="1">
    <location>
        <begin position="6"/>
        <end position="29"/>
    </location>
</feature>
<accession>A0A974XKG1</accession>
<dbReference type="PANTHER" id="PTHR30336:SF4">
    <property type="entry name" value="ENVELOPE BIOGENESIS FACTOR ELYC"/>
    <property type="match status" value="1"/>
</dbReference>
<keyword evidence="4" id="KW-1185">Reference proteome</keyword>
<dbReference type="PANTHER" id="PTHR30336">
    <property type="entry name" value="INNER MEMBRANE PROTEIN, PROBABLE PERMEASE"/>
    <property type="match status" value="1"/>
</dbReference>
<gene>
    <name evidence="3" type="ORF">JYB88_11575</name>
</gene>
<dbReference type="GO" id="GO:0000270">
    <property type="term" value="P:peptidoglycan metabolic process"/>
    <property type="evidence" value="ECO:0007669"/>
    <property type="project" value="TreeGrafter"/>
</dbReference>
<organism evidence="3 4">
    <name type="scientific">Shewanella cyperi</name>
    <dbReference type="NCBI Taxonomy" id="2814292"/>
    <lineage>
        <taxon>Bacteria</taxon>
        <taxon>Pseudomonadati</taxon>
        <taxon>Pseudomonadota</taxon>
        <taxon>Gammaproteobacteria</taxon>
        <taxon>Alteromonadales</taxon>
        <taxon>Shewanellaceae</taxon>
        <taxon>Shewanella</taxon>
    </lineage>
</organism>
<dbReference type="KEGG" id="scyp:JYB88_11575"/>
<evidence type="ECO:0000259" key="2">
    <source>
        <dbReference type="Pfam" id="PF02698"/>
    </source>
</evidence>
<dbReference type="Pfam" id="PF02698">
    <property type="entry name" value="DUF218"/>
    <property type="match status" value="1"/>
</dbReference>
<dbReference type="InterPro" id="IPR014729">
    <property type="entry name" value="Rossmann-like_a/b/a_fold"/>
</dbReference>
<keyword evidence="1" id="KW-1133">Transmembrane helix</keyword>
<reference evidence="3 4" key="1">
    <citation type="submission" date="2021-03" db="EMBL/GenBank/DDBJ databases">
        <title>Novel species identification of genus Shewanella.</title>
        <authorList>
            <person name="Liu G."/>
            <person name="Zhang Q."/>
        </authorList>
    </citation>
    <scope>NUCLEOTIDE SEQUENCE [LARGE SCALE GENOMIC DNA]</scope>
    <source>
        <strain evidence="3 4">FJAT-53726</strain>
    </source>
</reference>
<name>A0A974XKG1_9GAMM</name>
<dbReference type="GO" id="GO:0005886">
    <property type="term" value="C:plasma membrane"/>
    <property type="evidence" value="ECO:0007669"/>
    <property type="project" value="TreeGrafter"/>
</dbReference>
<dbReference type="RefSeq" id="WP_207324216.1">
    <property type="nucleotide sequence ID" value="NZ_CP071504.1"/>
</dbReference>
<evidence type="ECO:0000313" key="4">
    <source>
        <dbReference type="Proteomes" id="UP000663281"/>
    </source>
</evidence>
<dbReference type="InterPro" id="IPR003848">
    <property type="entry name" value="DUF218"/>
</dbReference>
<dbReference type="CDD" id="cd06259">
    <property type="entry name" value="YdcF-like"/>
    <property type="match status" value="1"/>
</dbReference>
<keyword evidence="1" id="KW-0472">Membrane</keyword>
<keyword evidence="1" id="KW-0812">Transmembrane</keyword>
<dbReference type="Proteomes" id="UP000663281">
    <property type="component" value="Chromosome"/>
</dbReference>
<feature type="domain" description="DUF218" evidence="2">
    <location>
        <begin position="79"/>
        <end position="234"/>
    </location>
</feature>
<dbReference type="EMBL" id="CP071504">
    <property type="protein sequence ID" value="QSX28898.1"/>
    <property type="molecule type" value="Genomic_DNA"/>
</dbReference>
<evidence type="ECO:0000313" key="3">
    <source>
        <dbReference type="EMBL" id="QSX28898.1"/>
    </source>
</evidence>
<dbReference type="Gene3D" id="3.40.50.620">
    <property type="entry name" value="HUPs"/>
    <property type="match status" value="1"/>
</dbReference>
<protein>
    <submittedName>
        <fullName evidence="3">YdcF family protein</fullName>
    </submittedName>
</protein>
<dbReference type="AlphaFoldDB" id="A0A974XKG1"/>
<dbReference type="GO" id="GO:0043164">
    <property type="term" value="P:Gram-negative-bacterium-type cell wall biogenesis"/>
    <property type="evidence" value="ECO:0007669"/>
    <property type="project" value="TreeGrafter"/>
</dbReference>
<evidence type="ECO:0000256" key="1">
    <source>
        <dbReference type="SAM" id="Phobius"/>
    </source>
</evidence>
<proteinExistence type="predicted"/>